<evidence type="ECO:0000256" key="12">
    <source>
        <dbReference type="ARBA" id="ARBA00023033"/>
    </source>
</evidence>
<evidence type="ECO:0000256" key="13">
    <source>
        <dbReference type="ARBA" id="ARBA00023136"/>
    </source>
</evidence>
<evidence type="ECO:0000256" key="11">
    <source>
        <dbReference type="ARBA" id="ARBA00023004"/>
    </source>
</evidence>
<evidence type="ECO:0000256" key="9">
    <source>
        <dbReference type="ARBA" id="ARBA00022848"/>
    </source>
</evidence>
<comment type="function">
    <text evidence="2">May be involved in the metabolism of insect hormones and in the breakdown of synthetic insecticides.</text>
</comment>
<evidence type="ECO:0000313" key="17">
    <source>
        <dbReference type="EMBL" id="PZC78317.1"/>
    </source>
</evidence>
<organism evidence="17 18">
    <name type="scientific">Helicoverpa armigera</name>
    <name type="common">Cotton bollworm</name>
    <name type="synonym">Heliothis armigera</name>
    <dbReference type="NCBI Taxonomy" id="29058"/>
    <lineage>
        <taxon>Eukaryota</taxon>
        <taxon>Metazoa</taxon>
        <taxon>Ecdysozoa</taxon>
        <taxon>Arthropoda</taxon>
        <taxon>Hexapoda</taxon>
        <taxon>Insecta</taxon>
        <taxon>Pterygota</taxon>
        <taxon>Neoptera</taxon>
        <taxon>Endopterygota</taxon>
        <taxon>Lepidoptera</taxon>
        <taxon>Glossata</taxon>
        <taxon>Ditrysia</taxon>
        <taxon>Noctuoidea</taxon>
        <taxon>Noctuidae</taxon>
        <taxon>Heliothinae</taxon>
        <taxon>Helicoverpa</taxon>
    </lineage>
</organism>
<keyword evidence="16" id="KW-0732">Signal</keyword>
<accession>A0A2W1BYK2</accession>
<dbReference type="InterPro" id="IPR002401">
    <property type="entry name" value="Cyt_P450_E_grp-I"/>
</dbReference>
<dbReference type="InterPro" id="IPR036396">
    <property type="entry name" value="Cyt_P450_sf"/>
</dbReference>
<protein>
    <recommendedName>
        <fullName evidence="19">Cytochrome P450</fullName>
    </recommendedName>
</protein>
<evidence type="ECO:0000256" key="10">
    <source>
        <dbReference type="ARBA" id="ARBA00023002"/>
    </source>
</evidence>
<dbReference type="GO" id="GO:0016705">
    <property type="term" value="F:oxidoreductase activity, acting on paired donors, with incorporation or reduction of molecular oxygen"/>
    <property type="evidence" value="ECO:0007669"/>
    <property type="project" value="InterPro"/>
</dbReference>
<keyword evidence="18" id="KW-1185">Reference proteome</keyword>
<feature type="signal peptide" evidence="16">
    <location>
        <begin position="1"/>
        <end position="26"/>
    </location>
</feature>
<dbReference type="PANTHER" id="PTHR24291">
    <property type="entry name" value="CYTOCHROME P450 FAMILY 4"/>
    <property type="match status" value="1"/>
</dbReference>
<keyword evidence="9" id="KW-0492">Microsome</keyword>
<evidence type="ECO:0000256" key="14">
    <source>
        <dbReference type="PIRSR" id="PIRSR602401-1"/>
    </source>
</evidence>
<feature type="binding site" description="axial binding residue" evidence="14">
    <location>
        <position position="435"/>
    </location>
    <ligand>
        <name>heme</name>
        <dbReference type="ChEBI" id="CHEBI:30413"/>
    </ligand>
    <ligandPart>
        <name>Fe</name>
        <dbReference type="ChEBI" id="CHEBI:18248"/>
    </ligandPart>
</feature>
<dbReference type="GO" id="GO:0020037">
    <property type="term" value="F:heme binding"/>
    <property type="evidence" value="ECO:0007669"/>
    <property type="project" value="InterPro"/>
</dbReference>
<comment type="cofactor">
    <cofactor evidence="1 14">
        <name>heme</name>
        <dbReference type="ChEBI" id="CHEBI:30413"/>
    </cofactor>
</comment>
<dbReference type="GO" id="GO:0005789">
    <property type="term" value="C:endoplasmic reticulum membrane"/>
    <property type="evidence" value="ECO:0007669"/>
    <property type="project" value="UniProtKB-SubCell"/>
</dbReference>
<keyword evidence="13" id="KW-0472">Membrane</keyword>
<comment type="similarity">
    <text evidence="5 15">Belongs to the cytochrome P450 family.</text>
</comment>
<evidence type="ECO:0000256" key="8">
    <source>
        <dbReference type="ARBA" id="ARBA00022824"/>
    </source>
</evidence>
<keyword evidence="11 14" id="KW-0408">Iron</keyword>
<dbReference type="InterPro" id="IPR001128">
    <property type="entry name" value="Cyt_P450"/>
</dbReference>
<proteinExistence type="inferred from homology"/>
<keyword evidence="6 14" id="KW-0349">Heme</keyword>
<dbReference type="PRINTS" id="PR00385">
    <property type="entry name" value="P450"/>
</dbReference>
<evidence type="ECO:0000256" key="3">
    <source>
        <dbReference type="ARBA" id="ARBA00004174"/>
    </source>
</evidence>
<dbReference type="EMBL" id="KZ149905">
    <property type="protein sequence ID" value="PZC78317.1"/>
    <property type="molecule type" value="Genomic_DNA"/>
</dbReference>
<name>A0A2W1BYK2_HELAM</name>
<evidence type="ECO:0000313" key="18">
    <source>
        <dbReference type="Proteomes" id="UP000249218"/>
    </source>
</evidence>
<dbReference type="InterPro" id="IPR050196">
    <property type="entry name" value="Cytochrome_P450_Monoox"/>
</dbReference>
<sequence length="487" mass="55496">MLTIILSVCVLCLVWLTLKGWRRARSSEHKLPPAMDGELPIIGHMHFFVYYVTNIYKFMKILSDECTKKGGVMIAKFGSELYYCITDPQNTLTAANACLTRHYAYNFGEVWQGNSLLLCSGETWKNRRKLLNPAFSLPVIHGFLDVFNSQAKKLLDELEPFVGKGTFDHSSYLLKTSSETLCIGTFGINPKEAAKFTEKYEKALSELINLILNKFLRFWLQNALIYKLFGLKKKEDELVKTLHSMSEKVLQEKLQARKNKPVGTQSNGYRPFLDLILDLSKNGALTYKQIREETDSILFTGTESTSNQLTYILLLLGAHPDVQDKLYEEVVDILGADKDVEKDDLNKLVYTNAVIMESLRVLPTVPIMLRSVDQDVKLKNYTMRAGSQCIIFPLVPFIGATNGTESDHFRPERWLNSDSKTQQEFAGFGLGKRACLGRTYAIVMMKVVLAHFIRRYRVQADMSQLKLSVDLLMKPTSGYEIKIERRT</sequence>
<evidence type="ECO:0000256" key="6">
    <source>
        <dbReference type="ARBA" id="ARBA00022617"/>
    </source>
</evidence>
<dbReference type="Proteomes" id="UP000249218">
    <property type="component" value="Unassembled WGS sequence"/>
</dbReference>
<evidence type="ECO:0000256" key="15">
    <source>
        <dbReference type="RuleBase" id="RU000461"/>
    </source>
</evidence>
<evidence type="ECO:0008006" key="19">
    <source>
        <dbReference type="Google" id="ProtNLM"/>
    </source>
</evidence>
<gene>
    <name evidence="17" type="primary">HaOG200042</name>
    <name evidence="17" type="ORF">B5X24_HaOG200042</name>
</gene>
<keyword evidence="7 14" id="KW-0479">Metal-binding</keyword>
<dbReference type="GO" id="GO:0004497">
    <property type="term" value="F:monooxygenase activity"/>
    <property type="evidence" value="ECO:0007669"/>
    <property type="project" value="UniProtKB-KW"/>
</dbReference>
<comment type="subcellular location">
    <subcellularLocation>
        <location evidence="4">Endoplasmic reticulum membrane</location>
        <topology evidence="4">Peripheral membrane protein</topology>
    </subcellularLocation>
    <subcellularLocation>
        <location evidence="3">Microsome membrane</location>
        <topology evidence="3">Peripheral membrane protein</topology>
    </subcellularLocation>
</comment>
<evidence type="ECO:0000256" key="7">
    <source>
        <dbReference type="ARBA" id="ARBA00022723"/>
    </source>
</evidence>
<dbReference type="AlphaFoldDB" id="A0A2W1BYK2"/>
<dbReference type="PRINTS" id="PR00463">
    <property type="entry name" value="EP450I"/>
</dbReference>
<evidence type="ECO:0000256" key="2">
    <source>
        <dbReference type="ARBA" id="ARBA00003690"/>
    </source>
</evidence>
<dbReference type="SUPFAM" id="SSF48264">
    <property type="entry name" value="Cytochrome P450"/>
    <property type="match status" value="1"/>
</dbReference>
<evidence type="ECO:0000256" key="5">
    <source>
        <dbReference type="ARBA" id="ARBA00010617"/>
    </source>
</evidence>
<dbReference type="PROSITE" id="PS00086">
    <property type="entry name" value="CYTOCHROME_P450"/>
    <property type="match status" value="1"/>
</dbReference>
<dbReference type="GO" id="GO:0005506">
    <property type="term" value="F:iron ion binding"/>
    <property type="evidence" value="ECO:0007669"/>
    <property type="project" value="InterPro"/>
</dbReference>
<dbReference type="OrthoDB" id="1470350at2759"/>
<evidence type="ECO:0000256" key="16">
    <source>
        <dbReference type="SAM" id="SignalP"/>
    </source>
</evidence>
<keyword evidence="10 15" id="KW-0560">Oxidoreductase</keyword>
<dbReference type="Pfam" id="PF00067">
    <property type="entry name" value="p450"/>
    <property type="match status" value="1"/>
</dbReference>
<dbReference type="Gene3D" id="1.10.630.10">
    <property type="entry name" value="Cytochrome P450"/>
    <property type="match status" value="1"/>
</dbReference>
<dbReference type="InterPro" id="IPR017972">
    <property type="entry name" value="Cyt_P450_CS"/>
</dbReference>
<dbReference type="PANTHER" id="PTHR24291:SF189">
    <property type="entry name" value="CYTOCHROME P450 4C3-RELATED"/>
    <property type="match status" value="1"/>
</dbReference>
<reference evidence="17 18" key="1">
    <citation type="journal article" date="2017" name="BMC Biol.">
        <title>Genomic innovations, transcriptional plasticity and gene loss underlying the evolution and divergence of two highly polyphagous and invasive Helicoverpa pest species.</title>
        <authorList>
            <person name="Pearce S.L."/>
            <person name="Clarke D.F."/>
            <person name="East P.D."/>
            <person name="Elfekih S."/>
            <person name="Gordon K.H."/>
            <person name="Jermiin L.S."/>
            <person name="McGaughran A."/>
            <person name="Oakeshott J.G."/>
            <person name="Papanikolaou A."/>
            <person name="Perera O.P."/>
            <person name="Rane R.V."/>
            <person name="Richards S."/>
            <person name="Tay W.T."/>
            <person name="Walsh T.K."/>
            <person name="Anderson A."/>
            <person name="Anderson C.J."/>
            <person name="Asgari S."/>
            <person name="Board P.G."/>
            <person name="Bretschneider A."/>
            <person name="Campbell P.M."/>
            <person name="Chertemps T."/>
            <person name="Christeller J.T."/>
            <person name="Coppin C.W."/>
            <person name="Downes S.J."/>
            <person name="Duan G."/>
            <person name="Farnsworth C.A."/>
            <person name="Good R.T."/>
            <person name="Han L.B."/>
            <person name="Han Y.C."/>
            <person name="Hatje K."/>
            <person name="Horne I."/>
            <person name="Huang Y.P."/>
            <person name="Hughes D.S."/>
            <person name="Jacquin-Joly E."/>
            <person name="James W."/>
            <person name="Jhangiani S."/>
            <person name="Kollmar M."/>
            <person name="Kuwar S.S."/>
            <person name="Li S."/>
            <person name="Liu N.Y."/>
            <person name="Maibeche M.T."/>
            <person name="Miller J.R."/>
            <person name="Montagne N."/>
            <person name="Perry T."/>
            <person name="Qu J."/>
            <person name="Song S.V."/>
            <person name="Sutton G.G."/>
            <person name="Vogel H."/>
            <person name="Walenz B.P."/>
            <person name="Xu W."/>
            <person name="Zhang H.J."/>
            <person name="Zou Z."/>
            <person name="Batterham P."/>
            <person name="Edwards O.R."/>
            <person name="Feyereisen R."/>
            <person name="Gibbs R.A."/>
            <person name="Heckel D.G."/>
            <person name="McGrath A."/>
            <person name="Robin C."/>
            <person name="Scherer S.E."/>
            <person name="Worley K.C."/>
            <person name="Wu Y.D."/>
        </authorList>
    </citation>
    <scope>NUCLEOTIDE SEQUENCE [LARGE SCALE GENOMIC DNA]</scope>
    <source>
        <strain evidence="17">Harm_GR_Male_#8</strain>
        <tissue evidence="17">Whole organism</tissue>
    </source>
</reference>
<keyword evidence="8" id="KW-0256">Endoplasmic reticulum</keyword>
<evidence type="ECO:0000256" key="4">
    <source>
        <dbReference type="ARBA" id="ARBA00004406"/>
    </source>
</evidence>
<keyword evidence="12 15" id="KW-0503">Monooxygenase</keyword>
<evidence type="ECO:0000256" key="1">
    <source>
        <dbReference type="ARBA" id="ARBA00001971"/>
    </source>
</evidence>
<feature type="chain" id="PRO_5015865078" description="Cytochrome P450" evidence="16">
    <location>
        <begin position="27"/>
        <end position="487"/>
    </location>
</feature>